<dbReference type="InterPro" id="IPR047120">
    <property type="entry name" value="Pk/Esn/Tes"/>
</dbReference>
<evidence type="ECO:0000313" key="11">
    <source>
        <dbReference type="Proteomes" id="UP001497623"/>
    </source>
</evidence>
<dbReference type="FunFam" id="2.10.110.10:FF:000035">
    <property type="entry name" value="prickle-like protein 2 isoform X1"/>
    <property type="match status" value="1"/>
</dbReference>
<feature type="region of interest" description="Disordered" evidence="7">
    <location>
        <begin position="776"/>
        <end position="945"/>
    </location>
</feature>
<keyword evidence="3" id="KW-0677">Repeat</keyword>
<keyword evidence="2 6" id="KW-0479">Metal-binding</keyword>
<feature type="compositionally biased region" description="Low complexity" evidence="7">
    <location>
        <begin position="928"/>
        <end position="938"/>
    </location>
</feature>
<dbReference type="InterPro" id="IPR010442">
    <property type="entry name" value="PET_domain"/>
</dbReference>
<feature type="compositionally biased region" description="Basic residues" evidence="7">
    <location>
        <begin position="875"/>
        <end position="888"/>
    </location>
</feature>
<dbReference type="PANTHER" id="PTHR24211">
    <property type="entry name" value="LIM DOMAIN-CONTAINING PROTEIN"/>
    <property type="match status" value="1"/>
</dbReference>
<comment type="caution">
    <text evidence="10">The sequence shown here is derived from an EMBL/GenBank/DDBJ whole genome shotgun (WGS) entry which is preliminary data.</text>
</comment>
<name>A0AAV2PTM9_MEGNR</name>
<evidence type="ECO:0000256" key="6">
    <source>
        <dbReference type="PROSITE-ProRule" id="PRU00125"/>
    </source>
</evidence>
<dbReference type="CDD" id="cd09827">
    <property type="entry name" value="PET_Prickle"/>
    <property type="match status" value="1"/>
</dbReference>
<dbReference type="InterPro" id="IPR001781">
    <property type="entry name" value="Znf_LIM"/>
</dbReference>
<dbReference type="CDD" id="cd09415">
    <property type="entry name" value="LIM1_Prickle"/>
    <property type="match status" value="1"/>
</dbReference>
<keyword evidence="11" id="KW-1185">Reference proteome</keyword>
<proteinExistence type="inferred from homology"/>
<dbReference type="PROSITE" id="PS00478">
    <property type="entry name" value="LIM_DOMAIN_1"/>
    <property type="match status" value="1"/>
</dbReference>
<dbReference type="SMART" id="SM00132">
    <property type="entry name" value="LIM"/>
    <property type="match status" value="3"/>
</dbReference>
<keyword evidence="4 6" id="KW-0862">Zinc</keyword>
<accession>A0AAV2PTM9</accession>
<feature type="compositionally biased region" description="Low complexity" evidence="7">
    <location>
        <begin position="574"/>
        <end position="594"/>
    </location>
</feature>
<dbReference type="AlphaFoldDB" id="A0AAV2PTM9"/>
<feature type="compositionally biased region" description="Low complexity" evidence="7">
    <location>
        <begin position="408"/>
        <end position="419"/>
    </location>
</feature>
<feature type="compositionally biased region" description="Low complexity" evidence="7">
    <location>
        <begin position="547"/>
        <end position="557"/>
    </location>
</feature>
<dbReference type="InterPro" id="IPR033723">
    <property type="entry name" value="PET_prickle"/>
</dbReference>
<feature type="compositionally biased region" description="Polar residues" evidence="7">
    <location>
        <begin position="835"/>
        <end position="844"/>
    </location>
</feature>
<dbReference type="InterPro" id="IPR033725">
    <property type="entry name" value="LIM1_prickle"/>
</dbReference>
<evidence type="ECO:0000256" key="7">
    <source>
        <dbReference type="SAM" id="MobiDB-lite"/>
    </source>
</evidence>
<dbReference type="Pfam" id="PF06297">
    <property type="entry name" value="PET"/>
    <property type="match status" value="1"/>
</dbReference>
<evidence type="ECO:0008006" key="12">
    <source>
        <dbReference type="Google" id="ProtNLM"/>
    </source>
</evidence>
<dbReference type="InterPro" id="IPR033726">
    <property type="entry name" value="LIM2_prickle"/>
</dbReference>
<dbReference type="InterPro" id="IPR033727">
    <property type="entry name" value="LIM3_prickle"/>
</dbReference>
<feature type="compositionally biased region" description="Polar residues" evidence="7">
    <location>
        <begin position="656"/>
        <end position="675"/>
    </location>
</feature>
<protein>
    <recommendedName>
        <fullName evidence="12">Protein prickle</fullName>
    </recommendedName>
</protein>
<feature type="compositionally biased region" description="Low complexity" evidence="7">
    <location>
        <begin position="798"/>
        <end position="813"/>
    </location>
</feature>
<dbReference type="CDD" id="cd09420">
    <property type="entry name" value="LIM3_Prickle"/>
    <property type="match status" value="1"/>
</dbReference>
<evidence type="ECO:0000313" key="10">
    <source>
        <dbReference type="EMBL" id="CAL4063296.1"/>
    </source>
</evidence>
<dbReference type="Pfam" id="PF00412">
    <property type="entry name" value="LIM"/>
    <property type="match status" value="2"/>
</dbReference>
<feature type="region of interest" description="Disordered" evidence="7">
    <location>
        <begin position="380"/>
        <end position="495"/>
    </location>
</feature>
<dbReference type="Gene3D" id="2.10.110.10">
    <property type="entry name" value="Cysteine Rich Protein"/>
    <property type="match status" value="3"/>
</dbReference>
<dbReference type="Proteomes" id="UP001497623">
    <property type="component" value="Unassembled WGS sequence"/>
</dbReference>
<feature type="non-terminal residue" evidence="10">
    <location>
        <position position="997"/>
    </location>
</feature>
<feature type="compositionally biased region" description="Basic and acidic residues" evidence="7">
    <location>
        <begin position="821"/>
        <end position="831"/>
    </location>
</feature>
<evidence type="ECO:0000256" key="2">
    <source>
        <dbReference type="ARBA" id="ARBA00022723"/>
    </source>
</evidence>
<evidence type="ECO:0000259" key="8">
    <source>
        <dbReference type="PROSITE" id="PS50023"/>
    </source>
</evidence>
<dbReference type="PROSITE" id="PS51303">
    <property type="entry name" value="PET"/>
    <property type="match status" value="1"/>
</dbReference>
<feature type="domain" description="LIM zinc-binding" evidence="8">
    <location>
        <begin position="167"/>
        <end position="231"/>
    </location>
</feature>
<keyword evidence="5 6" id="KW-0440">LIM domain</keyword>
<feature type="compositionally biased region" description="Polar residues" evidence="7">
    <location>
        <begin position="384"/>
        <end position="399"/>
    </location>
</feature>
<feature type="domain" description="PET" evidence="9">
    <location>
        <begin position="55"/>
        <end position="163"/>
    </location>
</feature>
<feature type="domain" description="LIM zinc-binding" evidence="8">
    <location>
        <begin position="232"/>
        <end position="292"/>
    </location>
</feature>
<feature type="compositionally biased region" description="Polar residues" evidence="7">
    <location>
        <begin position="897"/>
        <end position="908"/>
    </location>
</feature>
<comment type="similarity">
    <text evidence="1">Belongs to the prickle / espinas / testin family.</text>
</comment>
<dbReference type="PANTHER" id="PTHR24211:SF20">
    <property type="entry name" value="PROTEIN ESPINAS-RELATED"/>
    <property type="match status" value="1"/>
</dbReference>
<gene>
    <name evidence="10" type="ORF">MNOR_LOCUS3259</name>
</gene>
<organism evidence="10 11">
    <name type="scientific">Meganyctiphanes norvegica</name>
    <name type="common">Northern krill</name>
    <name type="synonym">Thysanopoda norvegica</name>
    <dbReference type="NCBI Taxonomy" id="48144"/>
    <lineage>
        <taxon>Eukaryota</taxon>
        <taxon>Metazoa</taxon>
        <taxon>Ecdysozoa</taxon>
        <taxon>Arthropoda</taxon>
        <taxon>Crustacea</taxon>
        <taxon>Multicrustacea</taxon>
        <taxon>Malacostraca</taxon>
        <taxon>Eumalacostraca</taxon>
        <taxon>Eucarida</taxon>
        <taxon>Euphausiacea</taxon>
        <taxon>Euphausiidae</taxon>
        <taxon>Meganyctiphanes</taxon>
    </lineage>
</organism>
<feature type="region of interest" description="Disordered" evidence="7">
    <location>
        <begin position="521"/>
        <end position="675"/>
    </location>
</feature>
<dbReference type="FunFam" id="2.10.110.10:FF:000022">
    <property type="entry name" value="prickle-like protein 2 isoform X1"/>
    <property type="match status" value="1"/>
</dbReference>
<dbReference type="GO" id="GO:0008270">
    <property type="term" value="F:zinc ion binding"/>
    <property type="evidence" value="ECO:0007669"/>
    <property type="project" value="InterPro"/>
</dbReference>
<dbReference type="PROSITE" id="PS50023">
    <property type="entry name" value="LIM_DOMAIN_2"/>
    <property type="match status" value="2"/>
</dbReference>
<evidence type="ECO:0000256" key="5">
    <source>
        <dbReference type="ARBA" id="ARBA00023038"/>
    </source>
</evidence>
<dbReference type="CDD" id="cd09418">
    <property type="entry name" value="LIM2_Prickle"/>
    <property type="match status" value="1"/>
</dbReference>
<dbReference type="FunFam" id="2.10.110.10:FF:000005">
    <property type="entry name" value="Testin isoform 1"/>
    <property type="match status" value="1"/>
</dbReference>
<reference evidence="10 11" key="1">
    <citation type="submission" date="2024-05" db="EMBL/GenBank/DDBJ databases">
        <authorList>
            <person name="Wallberg A."/>
        </authorList>
    </citation>
    <scope>NUCLEOTIDE SEQUENCE [LARGE SCALE GENOMIC DNA]</scope>
</reference>
<evidence type="ECO:0000256" key="3">
    <source>
        <dbReference type="ARBA" id="ARBA00022737"/>
    </source>
</evidence>
<sequence length="997" mass="108115">MASPAAPGMIQGDDILKEKQQLQHLLQHQQLPPMHKHNGLGGVGGLFGGVSGLMADPQRHSQSDDDSGCALEEYTWVPPGLKPEQVHLYFSALPEDKVPYVNSVGEKYRIKQLLHQLPPHDNEVRYCNGLSDEEKKELRLFSAQRKREALGRGSVKQLPVNLHAPNMTCAGCMESLSGGDIVVVAARAGPNACWHPACFNCHVCKELLVDLIYFHKDQHLYCGRHHAESLKPRCAACDEIILADECTEAEGRAWHMKHFACFECDRQLGGQRYIMRDGRPFCLHCFDGMFAEYCDTCGEAIGVDQGQMTHEGQHWHATEECFCCNTCHSSLLGRPFLPRRGAIFCSIACSKGEPPTPTDSNANTPNSPMAPFIKLVQKKVGEQPSPSNDGSDSTLTSPQGPHARKLINNNNDSLSDASDGISPLTGRRGVKSPLPETHLAAKSPKSHRRAITTSPMIESVPEEGGSPTSPSISRKHSNAQSYHPIMKKNSFQARDLNRPRHPAALSRESSMSGIHGLVNKHAPYISSPQSSVSGELQHRSVSERTASPMSPHSPRSPRNVHNSKNEIARAPLDSPRGPSESGSSRVPSEVGGSRTASDVGSPRPGHRSVSTISGDDYHGQVQTNPLMRSPKMGRKALQHQSSPKMGRRALEFRAEGSNQSSQCTSPHSPSFNNPIAPTSTPVTETNDGMDPASLVQRGVDIGGIGLDRVVLERSLGRLIAEQGLNLLREVASTNGGIPLETLLNNPDILSSAARRQPLDLSAISDLNLDALLAAQDPGKERGSPAHASMPDLSQHGESSTSTSPTATPTPGAPRKSSLSSRQKERQNRSVRFDPSQINDRSSTSQEKEPRDSSSTSSSGSAPTALEVSHSGSSSKSRHHRRHSRHKSSKDKEFPRSRSYSGSAPSTSHQPRKAPSAPGLEDAEWDNESVCSTCSSSSSEDFDYELPPRRAYGGVRISYVPNDALAYARHQAVLNQTPGSPSSRKRCAEKDKNCLVTL</sequence>
<evidence type="ECO:0000256" key="4">
    <source>
        <dbReference type="ARBA" id="ARBA00022833"/>
    </source>
</evidence>
<dbReference type="SUPFAM" id="SSF57716">
    <property type="entry name" value="Glucocorticoid receptor-like (DNA-binding domain)"/>
    <property type="match status" value="2"/>
</dbReference>
<dbReference type="EMBL" id="CAXKWB010001095">
    <property type="protein sequence ID" value="CAL4063296.1"/>
    <property type="molecule type" value="Genomic_DNA"/>
</dbReference>
<evidence type="ECO:0000259" key="9">
    <source>
        <dbReference type="PROSITE" id="PS51303"/>
    </source>
</evidence>
<evidence type="ECO:0000256" key="1">
    <source>
        <dbReference type="ARBA" id="ARBA00008268"/>
    </source>
</evidence>